<name>A0AAV7T3X2_PLEWA</name>
<evidence type="ECO:0000313" key="3">
    <source>
        <dbReference type="Proteomes" id="UP001066276"/>
    </source>
</evidence>
<evidence type="ECO:0000256" key="1">
    <source>
        <dbReference type="SAM" id="MobiDB-lite"/>
    </source>
</evidence>
<keyword evidence="3" id="KW-1185">Reference proteome</keyword>
<sequence>MYLPKRQLAVAAWLRRRARRTRAATAPRPAYPPLFEEAEEIRCPAGSWIGARATPEPIGPRTVPLWWPATESGRNRVGQACRPEPGNGVDARS</sequence>
<evidence type="ECO:0000313" key="2">
    <source>
        <dbReference type="EMBL" id="KAJ1171168.1"/>
    </source>
</evidence>
<dbReference type="Proteomes" id="UP001066276">
    <property type="component" value="Chromosome 4_1"/>
</dbReference>
<gene>
    <name evidence="2" type="ORF">NDU88_003039</name>
</gene>
<dbReference type="AlphaFoldDB" id="A0AAV7T3X2"/>
<proteinExistence type="predicted"/>
<accession>A0AAV7T3X2</accession>
<comment type="caution">
    <text evidence="2">The sequence shown here is derived from an EMBL/GenBank/DDBJ whole genome shotgun (WGS) entry which is preliminary data.</text>
</comment>
<reference evidence="2" key="1">
    <citation type="journal article" date="2022" name="bioRxiv">
        <title>Sequencing and chromosome-scale assembly of the giantPleurodeles waltlgenome.</title>
        <authorList>
            <person name="Brown T."/>
            <person name="Elewa A."/>
            <person name="Iarovenko S."/>
            <person name="Subramanian E."/>
            <person name="Araus A.J."/>
            <person name="Petzold A."/>
            <person name="Susuki M."/>
            <person name="Suzuki K.-i.T."/>
            <person name="Hayashi T."/>
            <person name="Toyoda A."/>
            <person name="Oliveira C."/>
            <person name="Osipova E."/>
            <person name="Leigh N.D."/>
            <person name="Simon A."/>
            <person name="Yun M.H."/>
        </authorList>
    </citation>
    <scope>NUCLEOTIDE SEQUENCE</scope>
    <source>
        <strain evidence="2">20211129_DDA</strain>
        <tissue evidence="2">Liver</tissue>
    </source>
</reference>
<organism evidence="2 3">
    <name type="scientific">Pleurodeles waltl</name>
    <name type="common">Iberian ribbed newt</name>
    <dbReference type="NCBI Taxonomy" id="8319"/>
    <lineage>
        <taxon>Eukaryota</taxon>
        <taxon>Metazoa</taxon>
        <taxon>Chordata</taxon>
        <taxon>Craniata</taxon>
        <taxon>Vertebrata</taxon>
        <taxon>Euteleostomi</taxon>
        <taxon>Amphibia</taxon>
        <taxon>Batrachia</taxon>
        <taxon>Caudata</taxon>
        <taxon>Salamandroidea</taxon>
        <taxon>Salamandridae</taxon>
        <taxon>Pleurodelinae</taxon>
        <taxon>Pleurodeles</taxon>
    </lineage>
</organism>
<protein>
    <submittedName>
        <fullName evidence="2">Uncharacterized protein</fullName>
    </submittedName>
</protein>
<dbReference type="EMBL" id="JANPWB010000007">
    <property type="protein sequence ID" value="KAJ1171168.1"/>
    <property type="molecule type" value="Genomic_DNA"/>
</dbReference>
<feature type="region of interest" description="Disordered" evidence="1">
    <location>
        <begin position="74"/>
        <end position="93"/>
    </location>
</feature>